<dbReference type="Proteomes" id="UP000521872">
    <property type="component" value="Unassembled WGS sequence"/>
</dbReference>
<keyword evidence="2" id="KW-0472">Membrane</keyword>
<comment type="caution">
    <text evidence="3">The sequence shown here is derived from an EMBL/GenBank/DDBJ whole genome shotgun (WGS) entry which is preliminary data.</text>
</comment>
<sequence>MDYQPLSTDDEAQAKDNGQQLRPGHTRSDRLAWAAIVVSCICLILNLMTLRWSSSSDPYTFPSSSSFPSSRGLTRKDIDTLRRPSQFIGFDKIHRNATLQQSEVKSFVNFPMLMAQVDASRPNMKVTEPRKGVRTKIGTVYPEISDMVSTFVQFRALDYGMERCELSMTIPATTLPTDYALMLSAELVRVYAVPQKTPLYADTLSYSNRPRHGELVGEPLLTQNSTWKYTFACFMDEIYTFEVACPRPSQTDSCSLRWTQDKEHAILMTQFSTV</sequence>
<proteinExistence type="predicted"/>
<feature type="region of interest" description="Disordered" evidence="1">
    <location>
        <begin position="1"/>
        <end position="25"/>
    </location>
</feature>
<evidence type="ECO:0008006" key="5">
    <source>
        <dbReference type="Google" id="ProtNLM"/>
    </source>
</evidence>
<protein>
    <recommendedName>
        <fullName evidence="5">Ubiquitin 3 binding protein But2 C-terminal domain-containing protein</fullName>
    </recommendedName>
</protein>
<accession>A0A8H4VLQ2</accession>
<evidence type="ECO:0000313" key="3">
    <source>
        <dbReference type="EMBL" id="KAF4614533.1"/>
    </source>
</evidence>
<reference evidence="3 4" key="1">
    <citation type="submission" date="2019-12" db="EMBL/GenBank/DDBJ databases">
        <authorList>
            <person name="Floudas D."/>
            <person name="Bentzer J."/>
            <person name="Ahren D."/>
            <person name="Johansson T."/>
            <person name="Persson P."/>
            <person name="Tunlid A."/>
        </authorList>
    </citation>
    <scope>NUCLEOTIDE SEQUENCE [LARGE SCALE GENOMIC DNA]</scope>
    <source>
        <strain evidence="3 4">CBS 102.39</strain>
    </source>
</reference>
<evidence type="ECO:0000313" key="4">
    <source>
        <dbReference type="Proteomes" id="UP000521872"/>
    </source>
</evidence>
<keyword evidence="2" id="KW-1133">Transmembrane helix</keyword>
<gene>
    <name evidence="3" type="ORF">D9613_002456</name>
</gene>
<keyword evidence="2" id="KW-0812">Transmembrane</keyword>
<evidence type="ECO:0000256" key="1">
    <source>
        <dbReference type="SAM" id="MobiDB-lite"/>
    </source>
</evidence>
<name>A0A8H4VLQ2_9AGAR</name>
<dbReference type="AlphaFoldDB" id="A0A8H4VLQ2"/>
<feature type="transmembrane region" description="Helical" evidence="2">
    <location>
        <begin position="31"/>
        <end position="50"/>
    </location>
</feature>
<organism evidence="3 4">
    <name type="scientific">Agrocybe pediades</name>
    <dbReference type="NCBI Taxonomy" id="84607"/>
    <lineage>
        <taxon>Eukaryota</taxon>
        <taxon>Fungi</taxon>
        <taxon>Dikarya</taxon>
        <taxon>Basidiomycota</taxon>
        <taxon>Agaricomycotina</taxon>
        <taxon>Agaricomycetes</taxon>
        <taxon>Agaricomycetidae</taxon>
        <taxon>Agaricales</taxon>
        <taxon>Agaricineae</taxon>
        <taxon>Strophariaceae</taxon>
        <taxon>Agrocybe</taxon>
    </lineage>
</organism>
<dbReference type="EMBL" id="JAACJL010000044">
    <property type="protein sequence ID" value="KAF4614533.1"/>
    <property type="molecule type" value="Genomic_DNA"/>
</dbReference>
<evidence type="ECO:0000256" key="2">
    <source>
        <dbReference type="SAM" id="Phobius"/>
    </source>
</evidence>
<keyword evidence="4" id="KW-1185">Reference proteome</keyword>